<accession>A0A8S1Q7Y1</accession>
<evidence type="ECO:0000313" key="3">
    <source>
        <dbReference type="Proteomes" id="UP000692954"/>
    </source>
</evidence>
<keyword evidence="1" id="KW-1133">Transmembrane helix</keyword>
<gene>
    <name evidence="2" type="ORF">PSON_ATCC_30995.1.T0970005</name>
</gene>
<dbReference type="EMBL" id="CAJJDN010000097">
    <property type="protein sequence ID" value="CAD8110891.1"/>
    <property type="molecule type" value="Genomic_DNA"/>
</dbReference>
<reference evidence="2" key="1">
    <citation type="submission" date="2021-01" db="EMBL/GenBank/DDBJ databases">
        <authorList>
            <consortium name="Genoscope - CEA"/>
            <person name="William W."/>
        </authorList>
    </citation>
    <scope>NUCLEOTIDE SEQUENCE</scope>
</reference>
<keyword evidence="3" id="KW-1185">Reference proteome</keyword>
<dbReference type="AlphaFoldDB" id="A0A8S1Q7Y1"/>
<feature type="transmembrane region" description="Helical" evidence="1">
    <location>
        <begin position="66"/>
        <end position="84"/>
    </location>
</feature>
<organism evidence="2 3">
    <name type="scientific">Paramecium sonneborni</name>
    <dbReference type="NCBI Taxonomy" id="65129"/>
    <lineage>
        <taxon>Eukaryota</taxon>
        <taxon>Sar</taxon>
        <taxon>Alveolata</taxon>
        <taxon>Ciliophora</taxon>
        <taxon>Intramacronucleata</taxon>
        <taxon>Oligohymenophorea</taxon>
        <taxon>Peniculida</taxon>
        <taxon>Parameciidae</taxon>
        <taxon>Paramecium</taxon>
    </lineage>
</organism>
<proteinExistence type="predicted"/>
<keyword evidence="1" id="KW-0472">Membrane</keyword>
<evidence type="ECO:0000313" key="2">
    <source>
        <dbReference type="EMBL" id="CAD8110891.1"/>
    </source>
</evidence>
<evidence type="ECO:0000256" key="1">
    <source>
        <dbReference type="SAM" id="Phobius"/>
    </source>
</evidence>
<evidence type="ECO:0008006" key="4">
    <source>
        <dbReference type="Google" id="ProtNLM"/>
    </source>
</evidence>
<sequence>MLYHQGLKIKMNSQKFFKIQQKRDQEHQQYVFKKIVDNQMIMIDQNIQLIIYQLIKIIIKIQKANLQLLVLILIIEVSVPVVLVDEELKFFSRIRNARFLARKKIQ</sequence>
<keyword evidence="1" id="KW-0812">Transmembrane</keyword>
<comment type="caution">
    <text evidence="2">The sequence shown here is derived from an EMBL/GenBank/DDBJ whole genome shotgun (WGS) entry which is preliminary data.</text>
</comment>
<dbReference type="Proteomes" id="UP000692954">
    <property type="component" value="Unassembled WGS sequence"/>
</dbReference>
<protein>
    <recommendedName>
        <fullName evidence="4">Transmembrane protein</fullName>
    </recommendedName>
</protein>
<name>A0A8S1Q7Y1_9CILI</name>